<proteinExistence type="predicted"/>
<accession>A0A4Z1HYX1</accession>
<evidence type="ECO:0000313" key="3">
    <source>
        <dbReference type="Proteomes" id="UP000297527"/>
    </source>
</evidence>
<feature type="region of interest" description="Disordered" evidence="1">
    <location>
        <begin position="55"/>
        <end position="132"/>
    </location>
</feature>
<name>A0A4Z1HYX1_9HELO</name>
<dbReference type="OrthoDB" id="3538635at2759"/>
<evidence type="ECO:0000313" key="2">
    <source>
        <dbReference type="EMBL" id="TGO54291.1"/>
    </source>
</evidence>
<dbReference type="AlphaFoldDB" id="A0A4Z1HYX1"/>
<dbReference type="EMBL" id="PQXN01000109">
    <property type="protein sequence ID" value="TGO54291.1"/>
    <property type="molecule type" value="Genomic_DNA"/>
</dbReference>
<dbReference type="Proteomes" id="UP000297527">
    <property type="component" value="Unassembled WGS sequence"/>
</dbReference>
<evidence type="ECO:0000256" key="1">
    <source>
        <dbReference type="SAM" id="MobiDB-lite"/>
    </source>
</evidence>
<reference evidence="2 3" key="1">
    <citation type="submission" date="2017-12" db="EMBL/GenBank/DDBJ databases">
        <title>Comparative genomics of Botrytis spp.</title>
        <authorList>
            <person name="Valero-Jimenez C.A."/>
            <person name="Tapia P."/>
            <person name="Veloso J."/>
            <person name="Silva-Moreno E."/>
            <person name="Staats M."/>
            <person name="Valdes J.H."/>
            <person name="Van Kan J.A.L."/>
        </authorList>
    </citation>
    <scope>NUCLEOTIDE SEQUENCE [LARGE SCALE GENOMIC DNA]</scope>
    <source>
        <strain evidence="2 3">MUCL11595</strain>
    </source>
</reference>
<sequence>MHSSDSCARTELPGSRDPGNPLSPVFKQERLSSPTFWDDGTSFLLQDHVEMESELFVPDNRSHSSKRKGKRNTEMRIPRARKRNARKSYVEETSDDEKERLDSVLGGASRSKMQYQDQHTRARGMFNHIFSQ</sequence>
<gene>
    <name evidence="2" type="ORF">BCON_0109g00010</name>
</gene>
<comment type="caution">
    <text evidence="2">The sequence shown here is derived from an EMBL/GenBank/DDBJ whole genome shotgun (WGS) entry which is preliminary data.</text>
</comment>
<protein>
    <submittedName>
        <fullName evidence="2">Uncharacterized protein</fullName>
    </submittedName>
</protein>
<organism evidence="2 3">
    <name type="scientific">Botryotinia convoluta</name>
    <dbReference type="NCBI Taxonomy" id="54673"/>
    <lineage>
        <taxon>Eukaryota</taxon>
        <taxon>Fungi</taxon>
        <taxon>Dikarya</taxon>
        <taxon>Ascomycota</taxon>
        <taxon>Pezizomycotina</taxon>
        <taxon>Leotiomycetes</taxon>
        <taxon>Helotiales</taxon>
        <taxon>Sclerotiniaceae</taxon>
        <taxon>Botryotinia</taxon>
    </lineage>
</organism>
<feature type="region of interest" description="Disordered" evidence="1">
    <location>
        <begin position="1"/>
        <end position="27"/>
    </location>
</feature>
<keyword evidence="3" id="KW-1185">Reference proteome</keyword>